<proteinExistence type="predicted"/>
<accession>A0A9P7MX06</accession>
<reference evidence="2" key="1">
    <citation type="journal article" date="2020" name="bioRxiv">
        <title>Whole genome comparisons of ergot fungi reveals the divergence and evolution of species within the genus Claviceps are the result of varying mechanisms driving genome evolution and host range expansion.</title>
        <authorList>
            <person name="Wyka S.A."/>
            <person name="Mondo S.J."/>
            <person name="Liu M."/>
            <person name="Dettman J."/>
            <person name="Nalam V."/>
            <person name="Broders K.D."/>
        </authorList>
    </citation>
    <scope>NUCLEOTIDE SEQUENCE</scope>
    <source>
        <strain evidence="2">CCC 1102</strain>
    </source>
</reference>
<gene>
    <name evidence="2" type="ORF">E4U56_006408</name>
</gene>
<dbReference type="Proteomes" id="UP000784919">
    <property type="component" value="Unassembled WGS sequence"/>
</dbReference>
<name>A0A9P7MX06_9HYPO</name>
<feature type="compositionally biased region" description="Low complexity" evidence="1">
    <location>
        <begin position="43"/>
        <end position="57"/>
    </location>
</feature>
<dbReference type="AlphaFoldDB" id="A0A9P7MX06"/>
<evidence type="ECO:0000313" key="3">
    <source>
        <dbReference type="Proteomes" id="UP000784919"/>
    </source>
</evidence>
<comment type="caution">
    <text evidence="2">The sequence shown here is derived from an EMBL/GenBank/DDBJ whole genome shotgun (WGS) entry which is preliminary data.</text>
</comment>
<evidence type="ECO:0000256" key="1">
    <source>
        <dbReference type="SAM" id="MobiDB-lite"/>
    </source>
</evidence>
<protein>
    <submittedName>
        <fullName evidence="2">Uncharacterized protein</fullName>
    </submittedName>
</protein>
<organism evidence="2 3">
    <name type="scientific">Claviceps arundinis</name>
    <dbReference type="NCBI Taxonomy" id="1623583"/>
    <lineage>
        <taxon>Eukaryota</taxon>
        <taxon>Fungi</taxon>
        <taxon>Dikarya</taxon>
        <taxon>Ascomycota</taxon>
        <taxon>Pezizomycotina</taxon>
        <taxon>Sordariomycetes</taxon>
        <taxon>Hypocreomycetidae</taxon>
        <taxon>Hypocreales</taxon>
        <taxon>Clavicipitaceae</taxon>
        <taxon>Claviceps</taxon>
    </lineage>
</organism>
<dbReference type="OrthoDB" id="4167490at2759"/>
<feature type="region of interest" description="Disordered" evidence="1">
    <location>
        <begin position="1"/>
        <end position="57"/>
    </location>
</feature>
<dbReference type="EMBL" id="SRPS01000051">
    <property type="protein sequence ID" value="KAG5972044.1"/>
    <property type="molecule type" value="Genomic_DNA"/>
</dbReference>
<evidence type="ECO:0000313" key="2">
    <source>
        <dbReference type="EMBL" id="KAG5972044.1"/>
    </source>
</evidence>
<sequence length="405" mass="46683">MLESVASVQEAQKAEEEMNTPVQVMGKRKRSPSTTPDVAQKMAPSRASLHSSCSSRSPHSLQNLPLELLESIFVYSKNFALPRSSPLLGAKLSGKATLLQLFMVAFHDTWDQCFGISAHRVMNRQIEKLASKSKASPELQSDILSMPWVNIDFILEAQQIWADKYARGRCYRHYEYEGSDVRNLYEKNVHARDRYLQHVRQHEEKTWKFDARACFEADYERALQLSPIPEFFLQNSLWGSIDVDPSVKMPMHLCTGPWDEEMKRRLFWIVRGGVLVADCGVEDLGKTWQVRLVTLDATVISSEKPDPLLIKCLVGPNMLEDMPPNIAHNRLVKLCRRIRRGGDTPVIRKLLQYLVREIHRDQQSLEDPDYDEEDLDDLDDESYDKLYNELIDESREKLIYEIVAS</sequence>
<feature type="compositionally biased region" description="Polar residues" evidence="1">
    <location>
        <begin position="1"/>
        <end position="10"/>
    </location>
</feature>